<dbReference type="Pfam" id="PF06778">
    <property type="entry name" value="Chlor_dismutase"/>
    <property type="match status" value="1"/>
</dbReference>
<keyword evidence="3" id="KW-0408">Iron</keyword>
<organism evidence="4 5">
    <name type="scientific">Sulfuriroseicoccus oceanibius</name>
    <dbReference type="NCBI Taxonomy" id="2707525"/>
    <lineage>
        <taxon>Bacteria</taxon>
        <taxon>Pseudomonadati</taxon>
        <taxon>Verrucomicrobiota</taxon>
        <taxon>Verrucomicrobiia</taxon>
        <taxon>Verrucomicrobiales</taxon>
        <taxon>Verrucomicrobiaceae</taxon>
        <taxon>Sulfuriroseicoccus</taxon>
    </lineage>
</organism>
<dbReference type="GO" id="GO:0004601">
    <property type="term" value="F:peroxidase activity"/>
    <property type="evidence" value="ECO:0007669"/>
    <property type="project" value="UniProtKB-KW"/>
</dbReference>
<dbReference type="GO" id="GO:0046872">
    <property type="term" value="F:metal ion binding"/>
    <property type="evidence" value="ECO:0007669"/>
    <property type="project" value="UniProtKB-KW"/>
</dbReference>
<dbReference type="SUPFAM" id="SSF54909">
    <property type="entry name" value="Dimeric alpha+beta barrel"/>
    <property type="match status" value="1"/>
</dbReference>
<dbReference type="KEGG" id="soa:G3M56_007800"/>
<dbReference type="InterPro" id="IPR010644">
    <property type="entry name" value="ChdC/CLD"/>
</dbReference>
<sequence>MSRPSASNDTPAPIGNADLIPREGWCVLHVFYRIEHSQWSLFSPEEKIEALTDFTELIQEIRSEKDTHVLTFSMVSPKADIGLMILCPGLHQLNAIEKRIGTALGADVLQPVYSYLSMTEGSEYTTTDEQYAETLKNERGLDPESDEFATEMETFKTRMAHYLQHRLYPVLPDWPIMCFYPMSKRRSGEDNWYSLDFAARKKLMGGHQRTGMSYKGRILQLITGSTGLDDHEWGVTLLAHDMIDIKSIVYEMRFDEVSARYGEFGEFFIGLQLPLDQLFTRVGLRA</sequence>
<keyword evidence="4" id="KW-0560">Oxidoreductase</keyword>
<dbReference type="GO" id="GO:0020037">
    <property type="term" value="F:heme binding"/>
    <property type="evidence" value="ECO:0007669"/>
    <property type="project" value="InterPro"/>
</dbReference>
<dbReference type="PANTHER" id="PTHR36843">
    <property type="entry name" value="HEME-DEPENDENT PEROXIDASE YWFI-RELATED"/>
    <property type="match status" value="1"/>
</dbReference>
<evidence type="ECO:0000256" key="3">
    <source>
        <dbReference type="ARBA" id="ARBA00023004"/>
    </source>
</evidence>
<dbReference type="Gene3D" id="3.30.70.1030">
    <property type="entry name" value="Apc35880, domain 1"/>
    <property type="match status" value="2"/>
</dbReference>
<dbReference type="PANTHER" id="PTHR36843:SF1">
    <property type="entry name" value="COPROHEME DECARBOXYLASE"/>
    <property type="match status" value="1"/>
</dbReference>
<keyword evidence="2" id="KW-0479">Metal-binding</keyword>
<dbReference type="RefSeq" id="WP_164361767.1">
    <property type="nucleotide sequence ID" value="NZ_CP066776.1"/>
</dbReference>
<dbReference type="Proteomes" id="UP000475117">
    <property type="component" value="Chromosome"/>
</dbReference>
<keyword evidence="5" id="KW-1185">Reference proteome</keyword>
<dbReference type="NCBIfam" id="NF008913">
    <property type="entry name" value="PRK12276.1"/>
    <property type="match status" value="1"/>
</dbReference>
<evidence type="ECO:0000256" key="1">
    <source>
        <dbReference type="ARBA" id="ARBA00022617"/>
    </source>
</evidence>
<evidence type="ECO:0000313" key="5">
    <source>
        <dbReference type="Proteomes" id="UP000475117"/>
    </source>
</evidence>
<evidence type="ECO:0000313" key="4">
    <source>
        <dbReference type="EMBL" id="QQL43800.1"/>
    </source>
</evidence>
<dbReference type="EMBL" id="CP066776">
    <property type="protein sequence ID" value="QQL43800.1"/>
    <property type="molecule type" value="Genomic_DNA"/>
</dbReference>
<keyword evidence="1" id="KW-0349">Heme</keyword>
<accession>A0A6B3LAC5</accession>
<gene>
    <name evidence="4" type="ORF">G3M56_007800</name>
</gene>
<keyword evidence="4" id="KW-0575">Peroxidase</keyword>
<proteinExistence type="predicted"/>
<dbReference type="AlphaFoldDB" id="A0A6B3LAC5"/>
<reference evidence="4 5" key="1">
    <citation type="submission" date="2020-12" db="EMBL/GenBank/DDBJ databases">
        <title>Sulforoseuscoccus oceanibium gen. nov., sp. nov., a representative of the phylum Verrucomicrobia with special cytoplasmic membrane, and proposal of Sulforoseuscoccusaceae fam. nov.</title>
        <authorList>
            <person name="Xi F."/>
        </authorList>
    </citation>
    <scope>NUCLEOTIDE SEQUENCE [LARGE SCALE GENOMIC DNA]</scope>
    <source>
        <strain evidence="4 5">T37</strain>
    </source>
</reference>
<protein>
    <submittedName>
        <fullName evidence="4">Heme-dependent peroxidase</fullName>
    </submittedName>
</protein>
<evidence type="ECO:0000256" key="2">
    <source>
        <dbReference type="ARBA" id="ARBA00022723"/>
    </source>
</evidence>
<name>A0A6B3LAC5_9BACT</name>
<dbReference type="InterPro" id="IPR011008">
    <property type="entry name" value="Dimeric_a/b-barrel"/>
</dbReference>